<evidence type="ECO:0000256" key="10">
    <source>
        <dbReference type="ARBA" id="ARBA00022833"/>
    </source>
</evidence>
<evidence type="ECO:0000256" key="13">
    <source>
        <dbReference type="PROSITE-ProRule" id="PRU00023"/>
    </source>
</evidence>
<dbReference type="PROSITE" id="PS50088">
    <property type="entry name" value="ANK_REPEAT"/>
    <property type="match status" value="1"/>
</dbReference>
<keyword evidence="10" id="KW-0862">Zinc</keyword>
<proteinExistence type="inferred from homology"/>
<comment type="similarity">
    <text evidence="2 14">Belongs to the ANKZF1/VMS1 family.</text>
</comment>
<organism evidence="18 19">
    <name type="scientific">Cinara cedri</name>
    <dbReference type="NCBI Taxonomy" id="506608"/>
    <lineage>
        <taxon>Eukaryota</taxon>
        <taxon>Metazoa</taxon>
        <taxon>Ecdysozoa</taxon>
        <taxon>Arthropoda</taxon>
        <taxon>Hexapoda</taxon>
        <taxon>Insecta</taxon>
        <taxon>Pterygota</taxon>
        <taxon>Neoptera</taxon>
        <taxon>Paraneoptera</taxon>
        <taxon>Hemiptera</taxon>
        <taxon>Sternorrhyncha</taxon>
        <taxon>Aphidomorpha</taxon>
        <taxon>Aphidoidea</taxon>
        <taxon>Aphididae</taxon>
        <taxon>Lachninae</taxon>
        <taxon>Cinara</taxon>
    </lineage>
</organism>
<evidence type="ECO:0000256" key="14">
    <source>
        <dbReference type="PROSITE-ProRule" id="PRU01389"/>
    </source>
</evidence>
<dbReference type="InterPro" id="IPR047139">
    <property type="entry name" value="ANKZ1/VMS1"/>
</dbReference>
<dbReference type="OrthoDB" id="429841at2759"/>
<dbReference type="Pfam" id="PF18826">
    <property type="entry name" value="bVLRF1"/>
    <property type="match status" value="1"/>
</dbReference>
<dbReference type="InterPro" id="IPR041175">
    <property type="entry name" value="VLRF1/Vms1"/>
</dbReference>
<dbReference type="GO" id="GO:0005737">
    <property type="term" value="C:cytoplasm"/>
    <property type="evidence" value="ECO:0007669"/>
    <property type="project" value="UniProtKB-SubCell"/>
</dbReference>
<feature type="repeat" description="ANK" evidence="13">
    <location>
        <begin position="478"/>
        <end position="510"/>
    </location>
</feature>
<dbReference type="InterPro" id="IPR036770">
    <property type="entry name" value="Ankyrin_rpt-contain_sf"/>
</dbReference>
<accession>A0A5E4NRP1</accession>
<name>A0A5E4NRP1_9HEMI</name>
<reference evidence="18 19" key="1">
    <citation type="submission" date="2019-08" db="EMBL/GenBank/DDBJ databases">
        <authorList>
            <person name="Alioto T."/>
            <person name="Alioto T."/>
            <person name="Gomez Garrido J."/>
        </authorList>
    </citation>
    <scope>NUCLEOTIDE SEQUENCE [LARGE SCALE GENOMIC DNA]</scope>
</reference>
<dbReference type="PANTHER" id="PTHR16036:SF2">
    <property type="entry name" value="TRNA ENDONUCLEASE ANKZF1"/>
    <property type="match status" value="1"/>
</dbReference>
<evidence type="ECO:0000256" key="3">
    <source>
        <dbReference type="ARBA" id="ARBA00022490"/>
    </source>
</evidence>
<dbReference type="Proteomes" id="UP000325440">
    <property type="component" value="Unassembled WGS sequence"/>
</dbReference>
<evidence type="ECO:0000313" key="19">
    <source>
        <dbReference type="Proteomes" id="UP000325440"/>
    </source>
</evidence>
<dbReference type="Pfam" id="PF18716">
    <property type="entry name" value="VATC"/>
    <property type="match status" value="1"/>
</dbReference>
<comment type="subcellular location">
    <subcellularLocation>
        <location evidence="1">Cytoplasm</location>
    </subcellularLocation>
</comment>
<keyword evidence="7 14" id="KW-0255">Endonuclease</keyword>
<keyword evidence="11 13" id="KW-0040">ANK repeat</keyword>
<evidence type="ECO:0000256" key="7">
    <source>
        <dbReference type="ARBA" id="ARBA00022759"/>
    </source>
</evidence>
<evidence type="ECO:0000256" key="16">
    <source>
        <dbReference type="SAM" id="MobiDB-lite"/>
    </source>
</evidence>
<gene>
    <name evidence="18" type="ORF">CINCED_3A007413</name>
</gene>
<evidence type="ECO:0000256" key="8">
    <source>
        <dbReference type="ARBA" id="ARBA00022771"/>
    </source>
</evidence>
<keyword evidence="3 14" id="KW-0963">Cytoplasm</keyword>
<dbReference type="EMBL" id="CABPRJ010002398">
    <property type="protein sequence ID" value="VVC45274.1"/>
    <property type="molecule type" value="Genomic_DNA"/>
</dbReference>
<evidence type="ECO:0000256" key="11">
    <source>
        <dbReference type="ARBA" id="ARBA00023043"/>
    </source>
</evidence>
<keyword evidence="6" id="KW-0677">Repeat</keyword>
<keyword evidence="4 14" id="KW-0540">Nuclease</keyword>
<comment type="domain">
    <text evidence="14">The VLRF1 domain mediates binding to the 60S ribosomal subunit.</text>
</comment>
<dbReference type="PROSITE" id="PS52044">
    <property type="entry name" value="VLRF1"/>
    <property type="match status" value="1"/>
</dbReference>
<dbReference type="GO" id="GO:0008270">
    <property type="term" value="F:zinc ion binding"/>
    <property type="evidence" value="ECO:0007669"/>
    <property type="project" value="UniProtKB-KW"/>
</dbReference>
<evidence type="ECO:0000256" key="1">
    <source>
        <dbReference type="ARBA" id="ARBA00004496"/>
    </source>
</evidence>
<dbReference type="AlphaFoldDB" id="A0A5E4NRP1"/>
<dbReference type="SUPFAM" id="SSF48403">
    <property type="entry name" value="Ankyrin repeat"/>
    <property type="match status" value="1"/>
</dbReference>
<keyword evidence="12 15" id="KW-0175">Coiled coil</keyword>
<feature type="domain" description="VLRF1" evidence="17">
    <location>
        <begin position="170"/>
        <end position="312"/>
    </location>
</feature>
<feature type="coiled-coil region" evidence="15">
    <location>
        <begin position="551"/>
        <end position="595"/>
    </location>
</feature>
<evidence type="ECO:0000259" key="17">
    <source>
        <dbReference type="PROSITE" id="PS52044"/>
    </source>
</evidence>
<dbReference type="InterPro" id="IPR002110">
    <property type="entry name" value="Ankyrin_rpt"/>
</dbReference>
<evidence type="ECO:0000313" key="18">
    <source>
        <dbReference type="EMBL" id="VVC45274.1"/>
    </source>
</evidence>
<keyword evidence="9 14" id="KW-0378">Hydrolase</keyword>
<keyword evidence="19" id="KW-1185">Reference proteome</keyword>
<sequence length="651" mass="74689">MAMILPLASKTVLIGSSDYQSLLNGVQLINLGLTKKEDSVVTFKSSEGDKHYLLGLHCSTCQIAFEFFEEHKAHYKSDWHRYNLKRKIRNRQTIDEEKFLAVENNSNDSSSSCESDDEINAYNSHFSIDSKLFFENNSGNAFSIYRCLLTNKKDIPDEEIVVSALKSITSKPMWFIIMLGGGRFSAAIFKGEEAIVHKTFHSYTVRAKQGGSQSNQDRSKGGCKSAGASLRRYNEASQLKHIQEILTTWLHHIEVCDLIFYRAIGPHNRNVLFGGSHPLIDKNDIRLCQIPFGTKKATFGEVQKVYKQLSIISVYDSKEIINSSIQNYVSKLFKKRKSKESVINKIKTPVNKANENNLNIKQKVYENVQLSSSSDSNENDSENLNDVAQNRILCENNANNGNFLSNEIKIKKRKKRNKKPKEIIVKCSEVEELKQLLLQTIKEKDVESLNKCLLLEGLNSSITLDILESSLNEPVDDKNNTILHLAAINNLHDHIHLLLLHGSNPIHKNKDSKTPYELAPDKSTRKVFRKFMAVFPEKYNYDKARLPGPLTEELQEELKERKRAKQKRAKERKIIDELKKQEEIEKQKFLQLSDREKCAIAATKRIIASQGIRPLLRCFYCGKNIEEKFPFEYMDYKFCSVLCVKNHRQKL</sequence>
<dbReference type="GO" id="GO:0016787">
    <property type="term" value="F:hydrolase activity"/>
    <property type="evidence" value="ECO:0007669"/>
    <property type="project" value="UniProtKB-KW"/>
</dbReference>
<evidence type="ECO:0000256" key="9">
    <source>
        <dbReference type="ARBA" id="ARBA00022801"/>
    </source>
</evidence>
<dbReference type="GO" id="GO:0004519">
    <property type="term" value="F:endonuclease activity"/>
    <property type="evidence" value="ECO:0007669"/>
    <property type="project" value="UniProtKB-KW"/>
</dbReference>
<feature type="active site" evidence="14">
    <location>
        <position position="213"/>
    </location>
</feature>
<evidence type="ECO:0000256" key="4">
    <source>
        <dbReference type="ARBA" id="ARBA00022722"/>
    </source>
</evidence>
<feature type="region of interest" description="Disordered" evidence="16">
    <location>
        <begin position="207"/>
        <end position="226"/>
    </location>
</feature>
<dbReference type="PANTHER" id="PTHR16036">
    <property type="entry name" value="ANKYRIN REPEAT AND ZINC FINGER DOMAIN-CONTAINING PROTEIN 1"/>
    <property type="match status" value="1"/>
</dbReference>
<dbReference type="Gene3D" id="1.25.40.20">
    <property type="entry name" value="Ankyrin repeat-containing domain"/>
    <property type="match status" value="1"/>
</dbReference>
<evidence type="ECO:0000256" key="2">
    <source>
        <dbReference type="ARBA" id="ARBA00009262"/>
    </source>
</evidence>
<protein>
    <submittedName>
        <fullName evidence="18">Ankyrin repeat-containing domain,Ankyrin repeat</fullName>
    </submittedName>
</protein>
<evidence type="ECO:0000256" key="12">
    <source>
        <dbReference type="ARBA" id="ARBA00023054"/>
    </source>
</evidence>
<evidence type="ECO:0000256" key="5">
    <source>
        <dbReference type="ARBA" id="ARBA00022723"/>
    </source>
</evidence>
<keyword evidence="5" id="KW-0479">Metal-binding</keyword>
<dbReference type="GO" id="GO:0036503">
    <property type="term" value="P:ERAD pathway"/>
    <property type="evidence" value="ECO:0007669"/>
    <property type="project" value="TreeGrafter"/>
</dbReference>
<evidence type="ECO:0000256" key="6">
    <source>
        <dbReference type="ARBA" id="ARBA00022737"/>
    </source>
</evidence>
<dbReference type="InterPro" id="IPR041540">
    <property type="entry name" value="VATC"/>
</dbReference>
<evidence type="ECO:0000256" key="15">
    <source>
        <dbReference type="SAM" id="Coils"/>
    </source>
</evidence>
<keyword evidence="8" id="KW-0863">Zinc-finger</keyword>